<dbReference type="Gene3D" id="2.60.120.380">
    <property type="match status" value="1"/>
</dbReference>
<accession>U2EDR8</accession>
<dbReference type="SUPFAM" id="SSF89260">
    <property type="entry name" value="Collagen-binding domain"/>
    <property type="match status" value="1"/>
</dbReference>
<dbReference type="STRING" id="1033810.HLPCO_001221"/>
<dbReference type="Pfam" id="PF03572">
    <property type="entry name" value="Peptidase_S41"/>
    <property type="match status" value="1"/>
</dbReference>
<dbReference type="EMBL" id="AFNU02000003">
    <property type="protein sequence ID" value="ERJ12881.1"/>
    <property type="molecule type" value="Genomic_DNA"/>
</dbReference>
<dbReference type="GO" id="GO:0007165">
    <property type="term" value="P:signal transduction"/>
    <property type="evidence" value="ECO:0007669"/>
    <property type="project" value="TreeGrafter"/>
</dbReference>
<evidence type="ECO:0000313" key="2">
    <source>
        <dbReference type="EMBL" id="ERJ12881.1"/>
    </source>
</evidence>
<dbReference type="InParanoid" id="U2EDR8"/>
<reference evidence="2 3" key="1">
    <citation type="journal article" date="2011" name="J. Bacteriol.">
        <title>Genome sequence of Haloplasma contractile, an unusual contractile bacterium from a deep-sea anoxic brine lake.</title>
        <authorList>
            <person name="Antunes A."/>
            <person name="Alam I."/>
            <person name="El Dorry H."/>
            <person name="Siam R."/>
            <person name="Robertson A."/>
            <person name="Bajic V.B."/>
            <person name="Stingl U."/>
        </authorList>
    </citation>
    <scope>NUCLEOTIDE SEQUENCE [LARGE SCALE GENOMIC DNA]</scope>
    <source>
        <strain evidence="2 3">SSD-17B</strain>
    </source>
</reference>
<comment type="caution">
    <text evidence="2">The sequence shown here is derived from an EMBL/GenBank/DDBJ whole genome shotgun (WGS) entry which is preliminary data.</text>
</comment>
<keyword evidence="3" id="KW-1185">Reference proteome</keyword>
<dbReference type="InterPro" id="IPR029045">
    <property type="entry name" value="ClpP/crotonase-like_dom_sf"/>
</dbReference>
<dbReference type="Proteomes" id="UP000005707">
    <property type="component" value="Unassembled WGS sequence"/>
</dbReference>
<dbReference type="Gene3D" id="3.90.226.10">
    <property type="entry name" value="2-enoyl-CoA Hydratase, Chain A, domain 1"/>
    <property type="match status" value="1"/>
</dbReference>
<proteinExistence type="predicted"/>
<protein>
    <submittedName>
        <fullName evidence="2">S41B peptidase family lipoprotein</fullName>
    </submittedName>
</protein>
<organism evidence="2 3">
    <name type="scientific">Haloplasma contractile SSD-17B</name>
    <dbReference type="NCBI Taxonomy" id="1033810"/>
    <lineage>
        <taxon>Bacteria</taxon>
        <taxon>Bacillati</taxon>
        <taxon>Mycoplasmatota</taxon>
        <taxon>Mollicutes</taxon>
        <taxon>Haloplasmatales</taxon>
        <taxon>Haloplasmataceae</taxon>
        <taxon>Haloplasma</taxon>
    </lineage>
</organism>
<feature type="domain" description="Tail specific protease" evidence="1">
    <location>
        <begin position="347"/>
        <end position="528"/>
    </location>
</feature>
<dbReference type="SMART" id="SM00245">
    <property type="entry name" value="TSPc"/>
    <property type="match status" value="1"/>
</dbReference>
<dbReference type="GO" id="GO:0006508">
    <property type="term" value="P:proteolysis"/>
    <property type="evidence" value="ECO:0007669"/>
    <property type="project" value="InterPro"/>
</dbReference>
<dbReference type="GO" id="GO:0008236">
    <property type="term" value="F:serine-type peptidase activity"/>
    <property type="evidence" value="ECO:0007669"/>
    <property type="project" value="InterPro"/>
</dbReference>
<dbReference type="GO" id="GO:0004175">
    <property type="term" value="F:endopeptidase activity"/>
    <property type="evidence" value="ECO:0007669"/>
    <property type="project" value="TreeGrafter"/>
</dbReference>
<dbReference type="SUPFAM" id="SSF52096">
    <property type="entry name" value="ClpP/crotonase"/>
    <property type="match status" value="1"/>
</dbReference>
<name>U2EDR8_9MOLU</name>
<dbReference type="PANTHER" id="PTHR32060">
    <property type="entry name" value="TAIL-SPECIFIC PROTEASE"/>
    <property type="match status" value="1"/>
</dbReference>
<dbReference type="GO" id="GO:0030288">
    <property type="term" value="C:outer membrane-bounded periplasmic space"/>
    <property type="evidence" value="ECO:0007669"/>
    <property type="project" value="TreeGrafter"/>
</dbReference>
<dbReference type="PROSITE" id="PS51257">
    <property type="entry name" value="PROKAR_LIPOPROTEIN"/>
    <property type="match status" value="1"/>
</dbReference>
<sequence length="1156" mass="132978">MGCLKRIVVFIFIFILMGCSFNNKPNHTNPVVDSSMTNESTTNDAEDADVQREVIQKSNELKTKDIAEEYVISADTLSTYQYKNDPHISYVNISEFISFMEGGIVDLQISKDDVMTISYSFEIPSSLMDYFDESTYTYELTIDAANDHISYNDFDMVSSINTETITQYETDLVMSDFHITDDDPSLTIDLSLYDMEIVKFEDNYYIPIYLANLFFTGSTINVYEFNDDIYVIDDFSDYTSLTNQFDDHDDQDASHIKIHTKNYLALYFDYFYGLKEFKEIDTYRTVLENYQFEQKDTYATLHKEVERFINHQEDLHTSVVSAGYMNKDFSPSQNPGDKLSNYINAYNSNRCYNRTKEVDYRTYDEAFVLEVNAFSLETRELLKPAMEAASNYNDIIIDVSCNPGGNIVAVFELLSYMTDEELQLSYINPATGGKVTEFYETTNNDFLNKNFYVYTTGATFSAANLFASIVKDQELGLIFGEKSSGGASAITYTVLPDGALIVSSSNLTMVNESEEVIEDGIEVDLRNDYPFNWHEKILDLTNLFSDSSDVMVDQAYSSDFITYNFNIINNSEEFTNHQFKVSVYDSSTDELIYDSLFNLNEFIYSIPKIEGDDLYTVEVSALFELNGISKREVIYTDELDDHSNSFNKYATEIQVDQKLIANSHTHEDLDIFKFTVSEEGLYRVLINEEIKYNHIVYDQTGNLVDTGYDFNLDAGVYYLLASPERLGLYNLSVNRLIDDATGHTQINLQEGVTYHSVFYDYLYDEESFELHVLEDMIVTFYWNAKPGNFYSIKKSNGEFISLDSYRIDVSDDLTVTLEAGTYVVKLNHSNVIGQVTLTTDATTDFVDYSGELSVEGTNYGDLQVGTNSMEFLTIWDRDIYYIDVTEEQNYMFQHKGGRVHYLNLDGSVEYLFYNKLITLSPGRHYFLFESNDFELYKNIDFNLIIDQDLNTETNKETLVLDQEKTTLLSGSTDIDYFDIKIDQLGTYELIMDSFSNRGVFNIIDSQGNKIVENKNEGTFIFTIPKGTYTIEISTSNTRRESISLYVTDSQFIDDALNTHYATVEQYEVIKMGFSNAIIRTINYVGDIDVYVIHIEESDHYQFHLHDSEMKMKYLNQDGEWVNVNPEYAVYLETGTYYLSIVGDSQYVVGYEKGETE</sequence>
<dbReference type="InterPro" id="IPR005151">
    <property type="entry name" value="Tail-specific_protease"/>
</dbReference>
<gene>
    <name evidence="2" type="ORF">HLPCO_001221</name>
</gene>
<evidence type="ECO:0000259" key="1">
    <source>
        <dbReference type="SMART" id="SM00245"/>
    </source>
</evidence>
<dbReference type="AlphaFoldDB" id="U2EDR8"/>
<reference evidence="2 3" key="2">
    <citation type="journal article" date="2013" name="PLoS ONE">
        <title>INDIGO - INtegrated Data Warehouse of MIcrobial GenOmes with Examples from the Red Sea Extremophiles.</title>
        <authorList>
            <person name="Alam I."/>
            <person name="Antunes A."/>
            <person name="Kamau A.A."/>
            <person name="Ba Alawi W."/>
            <person name="Kalkatawi M."/>
            <person name="Stingl U."/>
            <person name="Bajic V.B."/>
        </authorList>
    </citation>
    <scope>NUCLEOTIDE SEQUENCE [LARGE SCALE GENOMIC DNA]</scope>
    <source>
        <strain evidence="2 3">SSD-17B</strain>
    </source>
</reference>
<keyword evidence="2" id="KW-0449">Lipoprotein</keyword>
<dbReference type="PANTHER" id="PTHR32060:SF30">
    <property type="entry name" value="CARBOXY-TERMINAL PROCESSING PROTEASE CTPA"/>
    <property type="match status" value="1"/>
</dbReference>
<evidence type="ECO:0000313" key="3">
    <source>
        <dbReference type="Proteomes" id="UP000005707"/>
    </source>
</evidence>
<dbReference type="eggNOG" id="COG0793">
    <property type="taxonomic scope" value="Bacteria"/>
</dbReference>